<dbReference type="AlphaFoldDB" id="A0A0J8G668"/>
<dbReference type="STRING" id="1674920.ACR52_08595"/>
<gene>
    <name evidence="1" type="ORF">ACR52_08595</name>
</gene>
<feature type="non-terminal residue" evidence="1">
    <location>
        <position position="68"/>
    </location>
</feature>
<sequence length="68" mass="7621">MQDSEGAQAVMVCYEDQERVFQEGARYRIFGLSRGIREYALSLTPIASKLSSYRTAQNKTPVCVSKQG</sequence>
<proteinExistence type="predicted"/>
<evidence type="ECO:0000313" key="1">
    <source>
        <dbReference type="EMBL" id="KMT56429.1"/>
    </source>
</evidence>
<dbReference type="PATRIC" id="fig|1674920.3.peg.4543"/>
<dbReference type="Proteomes" id="UP000037551">
    <property type="component" value="Unassembled WGS sequence"/>
</dbReference>
<name>A0A0J8G668_9PSED</name>
<keyword evidence="2" id="KW-1185">Reference proteome</keyword>
<organism evidence="1 2">
    <name type="scientific">Pseudomonas fildesensis</name>
    <dbReference type="NCBI Taxonomy" id="1674920"/>
    <lineage>
        <taxon>Bacteria</taxon>
        <taxon>Pseudomonadati</taxon>
        <taxon>Pseudomonadota</taxon>
        <taxon>Gammaproteobacteria</taxon>
        <taxon>Pseudomonadales</taxon>
        <taxon>Pseudomonadaceae</taxon>
        <taxon>Pseudomonas</taxon>
    </lineage>
</organism>
<reference evidence="1 2" key="1">
    <citation type="submission" date="2015-06" db="EMBL/GenBank/DDBJ databases">
        <title>Draft genome sequence of an Antarctic Pseudomonas sp. strain KG01 with full potential for biotechnological applications.</title>
        <authorList>
            <person name="Pavlov M.S."/>
            <person name="Lira F."/>
            <person name="Martinez J.L."/>
            <person name="Marshall S.H."/>
        </authorList>
    </citation>
    <scope>NUCLEOTIDE SEQUENCE [LARGE SCALE GENOMIC DNA]</scope>
    <source>
        <strain evidence="1 2">KG01</strain>
    </source>
</reference>
<accession>A0A0J8G668</accession>
<protein>
    <submittedName>
        <fullName evidence="1">Uncharacterized protein</fullName>
    </submittedName>
</protein>
<evidence type="ECO:0000313" key="2">
    <source>
        <dbReference type="Proteomes" id="UP000037551"/>
    </source>
</evidence>
<dbReference type="EMBL" id="LFMW01000004">
    <property type="protein sequence ID" value="KMT56429.1"/>
    <property type="molecule type" value="Genomic_DNA"/>
</dbReference>
<comment type="caution">
    <text evidence="1">The sequence shown here is derived from an EMBL/GenBank/DDBJ whole genome shotgun (WGS) entry which is preliminary data.</text>
</comment>